<sequence length="167" mass="18605">MTYIPLKKILLNAAWGFLLIFLLPAFSSQAGALAQQERQAAEQLQQESWTTADLLAPADLARTLETGAQNELPLILSIGPAALIKGSVDIGPASEKEHLEKLKQQLQNLPRDKQIVIYCGCCPFAHCPNVRPAFKLLKEMHFTKAKLLNLSHNIRTDWMDKGYPTNQ</sequence>
<name>A0A5B8VIW9_9BACT</name>
<evidence type="ECO:0000313" key="1">
    <source>
        <dbReference type="EMBL" id="QEC71537.1"/>
    </source>
</evidence>
<evidence type="ECO:0000313" key="2">
    <source>
        <dbReference type="Proteomes" id="UP000321291"/>
    </source>
</evidence>
<dbReference type="EMBL" id="CP042434">
    <property type="protein sequence ID" value="QEC71537.1"/>
    <property type="molecule type" value="Genomic_DNA"/>
</dbReference>
<protein>
    <submittedName>
        <fullName evidence="1">Rhodanese-like domain-containing protein</fullName>
    </submittedName>
</protein>
<dbReference type="Proteomes" id="UP000321291">
    <property type="component" value="Chromosome"/>
</dbReference>
<dbReference type="AlphaFoldDB" id="A0A5B8VIW9"/>
<reference evidence="1 2" key="1">
    <citation type="journal article" date="2017" name="Int. J. Syst. Evol. Microbiol.">
        <title>Arachidicoccus ginsenosidivorans sp. nov., with ginsenoside-converting activity isolated from ginseng cultivating soil.</title>
        <authorList>
            <person name="Siddiqi M.Z."/>
            <person name="Aslam Z."/>
            <person name="Im W.T."/>
        </authorList>
    </citation>
    <scope>NUCLEOTIDE SEQUENCE [LARGE SCALE GENOMIC DNA]</scope>
    <source>
        <strain evidence="1 2">Gsoil 809</strain>
    </source>
</reference>
<proteinExistence type="predicted"/>
<keyword evidence="2" id="KW-1185">Reference proteome</keyword>
<dbReference type="OrthoDB" id="760650at2"/>
<dbReference type="InterPro" id="IPR036873">
    <property type="entry name" value="Rhodanese-like_dom_sf"/>
</dbReference>
<dbReference type="KEGG" id="agi:FSB73_07495"/>
<dbReference type="Gene3D" id="3.40.250.10">
    <property type="entry name" value="Rhodanese-like domain"/>
    <property type="match status" value="1"/>
</dbReference>
<gene>
    <name evidence="1" type="ORF">FSB73_07495</name>
</gene>
<dbReference type="SUPFAM" id="SSF52821">
    <property type="entry name" value="Rhodanese/Cell cycle control phosphatase"/>
    <property type="match status" value="1"/>
</dbReference>
<dbReference type="RefSeq" id="WP_146780915.1">
    <property type="nucleotide sequence ID" value="NZ_CP042434.1"/>
</dbReference>
<organism evidence="1 2">
    <name type="scientific">Arachidicoccus ginsenosidivorans</name>
    <dbReference type="NCBI Taxonomy" id="496057"/>
    <lineage>
        <taxon>Bacteria</taxon>
        <taxon>Pseudomonadati</taxon>
        <taxon>Bacteroidota</taxon>
        <taxon>Chitinophagia</taxon>
        <taxon>Chitinophagales</taxon>
        <taxon>Chitinophagaceae</taxon>
        <taxon>Arachidicoccus</taxon>
    </lineage>
</organism>
<accession>A0A5B8VIW9</accession>